<gene>
    <name evidence="2" type="ORF">GJ699_00265</name>
</gene>
<evidence type="ECO:0000313" key="3">
    <source>
        <dbReference type="Proteomes" id="UP000433309"/>
    </source>
</evidence>
<dbReference type="GO" id="GO:0003677">
    <property type="term" value="F:DNA binding"/>
    <property type="evidence" value="ECO:0007669"/>
    <property type="project" value="InterPro"/>
</dbReference>
<keyword evidence="3" id="KW-1185">Reference proteome</keyword>
<dbReference type="RefSeq" id="WP_154371986.1">
    <property type="nucleotide sequence ID" value="NZ_WKJK01000001.1"/>
</dbReference>
<dbReference type="SMART" id="SM00530">
    <property type="entry name" value="HTH_XRE"/>
    <property type="match status" value="1"/>
</dbReference>
<dbReference type="Gene3D" id="1.10.260.40">
    <property type="entry name" value="lambda repressor-like DNA-binding domains"/>
    <property type="match status" value="1"/>
</dbReference>
<sequence>MPIPATSLRVITAPHLGQLLVSTRKRLKLTQTTVAIRLGLSQNRISHLEKHPDEISFKQLLSWCSILELELWLGEGDTSGSNGTAEW</sequence>
<name>A0A6I2KTQ3_9BURK</name>
<comment type="caution">
    <text evidence="2">The sequence shown here is derived from an EMBL/GenBank/DDBJ whole genome shotgun (WGS) entry which is preliminary data.</text>
</comment>
<reference evidence="2 3" key="1">
    <citation type="submission" date="2019-11" db="EMBL/GenBank/DDBJ databases">
        <title>Novel species isolated from a subtropical stream in China.</title>
        <authorList>
            <person name="Lu H."/>
        </authorList>
    </citation>
    <scope>NUCLEOTIDE SEQUENCE [LARGE SCALE GENOMIC DNA]</scope>
    <source>
        <strain evidence="2 3">FT80W</strain>
    </source>
</reference>
<dbReference type="InterPro" id="IPR001387">
    <property type="entry name" value="Cro/C1-type_HTH"/>
</dbReference>
<dbReference type="SUPFAM" id="SSF47413">
    <property type="entry name" value="lambda repressor-like DNA-binding domains"/>
    <property type="match status" value="1"/>
</dbReference>
<organism evidence="2 3">
    <name type="scientific">Duganella guangzhouensis</name>
    <dbReference type="NCBI Taxonomy" id="2666084"/>
    <lineage>
        <taxon>Bacteria</taxon>
        <taxon>Pseudomonadati</taxon>
        <taxon>Pseudomonadota</taxon>
        <taxon>Betaproteobacteria</taxon>
        <taxon>Burkholderiales</taxon>
        <taxon>Oxalobacteraceae</taxon>
        <taxon>Telluria group</taxon>
        <taxon>Duganella</taxon>
    </lineage>
</organism>
<proteinExistence type="predicted"/>
<evidence type="ECO:0000313" key="2">
    <source>
        <dbReference type="EMBL" id="MRW88417.1"/>
    </source>
</evidence>
<dbReference type="PROSITE" id="PS50943">
    <property type="entry name" value="HTH_CROC1"/>
    <property type="match status" value="1"/>
</dbReference>
<accession>A0A6I2KTQ3</accession>
<feature type="domain" description="HTH cro/C1-type" evidence="1">
    <location>
        <begin position="20"/>
        <end position="73"/>
    </location>
</feature>
<dbReference type="Proteomes" id="UP000433309">
    <property type="component" value="Unassembled WGS sequence"/>
</dbReference>
<protein>
    <submittedName>
        <fullName evidence="2">Helix-turn-helix domain-containing protein</fullName>
    </submittedName>
</protein>
<dbReference type="AlphaFoldDB" id="A0A6I2KTQ3"/>
<dbReference type="EMBL" id="WKJK01000001">
    <property type="protein sequence ID" value="MRW88417.1"/>
    <property type="molecule type" value="Genomic_DNA"/>
</dbReference>
<dbReference type="CDD" id="cd00093">
    <property type="entry name" value="HTH_XRE"/>
    <property type="match status" value="1"/>
</dbReference>
<dbReference type="Pfam" id="PF01381">
    <property type="entry name" value="HTH_3"/>
    <property type="match status" value="1"/>
</dbReference>
<evidence type="ECO:0000259" key="1">
    <source>
        <dbReference type="PROSITE" id="PS50943"/>
    </source>
</evidence>
<dbReference type="InterPro" id="IPR010982">
    <property type="entry name" value="Lambda_DNA-bd_dom_sf"/>
</dbReference>